<accession>A0A8J1UIL8</accession>
<keyword evidence="7 8" id="KW-1015">Disulfide bond</keyword>
<evidence type="ECO:0000256" key="6">
    <source>
        <dbReference type="ARBA" id="ARBA00023049"/>
    </source>
</evidence>
<dbReference type="GO" id="GO:0046872">
    <property type="term" value="F:metal ion binding"/>
    <property type="evidence" value="ECO:0007669"/>
    <property type="project" value="UniProtKB-KW"/>
</dbReference>
<dbReference type="Pfam" id="PF00088">
    <property type="entry name" value="Trefoil"/>
    <property type="match status" value="1"/>
</dbReference>
<organism evidence="9 10">
    <name type="scientific">Owenia fusiformis</name>
    <name type="common">Polychaete worm</name>
    <dbReference type="NCBI Taxonomy" id="6347"/>
    <lineage>
        <taxon>Eukaryota</taxon>
        <taxon>Metazoa</taxon>
        <taxon>Spiralia</taxon>
        <taxon>Lophotrochozoa</taxon>
        <taxon>Annelida</taxon>
        <taxon>Polychaeta</taxon>
        <taxon>Sedentaria</taxon>
        <taxon>Canalipalpata</taxon>
        <taxon>Sabellida</taxon>
        <taxon>Oweniida</taxon>
        <taxon>Oweniidae</taxon>
        <taxon>Owenia</taxon>
    </lineage>
</organism>
<name>A0A8J1UIL8_OWEFU</name>
<comment type="caution">
    <text evidence="9">The sequence shown here is derived from an EMBL/GenBank/DDBJ whole genome shotgun (WGS) entry which is preliminary data.</text>
</comment>
<dbReference type="PANTHER" id="PTHR10127:SF780">
    <property type="entry name" value="METALLOENDOPEPTIDASE"/>
    <property type="match status" value="1"/>
</dbReference>
<dbReference type="Gene3D" id="3.40.390.10">
    <property type="entry name" value="Collagenase (Catalytic Domain)"/>
    <property type="match status" value="1"/>
</dbReference>
<dbReference type="Gene3D" id="3.30.60.10">
    <property type="entry name" value="Endochitinase-like"/>
    <property type="match status" value="1"/>
</dbReference>
<keyword evidence="4" id="KW-0378">Hydrolase</keyword>
<evidence type="ECO:0000256" key="7">
    <source>
        <dbReference type="ARBA" id="ARBA00023157"/>
    </source>
</evidence>
<dbReference type="Proteomes" id="UP000749559">
    <property type="component" value="Unassembled WGS sequence"/>
</dbReference>
<evidence type="ECO:0000256" key="8">
    <source>
        <dbReference type="PROSITE-ProRule" id="PRU00779"/>
    </source>
</evidence>
<evidence type="ECO:0000256" key="4">
    <source>
        <dbReference type="ARBA" id="ARBA00022801"/>
    </source>
</evidence>
<dbReference type="PANTHER" id="PTHR10127">
    <property type="entry name" value="DISCOIDIN, CUB, EGF, LAMININ , AND ZINC METALLOPROTEASE DOMAIN CONTAINING"/>
    <property type="match status" value="1"/>
</dbReference>
<evidence type="ECO:0000256" key="3">
    <source>
        <dbReference type="ARBA" id="ARBA00022723"/>
    </source>
</evidence>
<proteinExistence type="predicted"/>
<keyword evidence="3" id="KW-0479">Metal-binding</keyword>
<evidence type="ECO:0000256" key="2">
    <source>
        <dbReference type="ARBA" id="ARBA00022670"/>
    </source>
</evidence>
<dbReference type="OrthoDB" id="5985073at2759"/>
<dbReference type="GO" id="GO:0004222">
    <property type="term" value="F:metalloendopeptidase activity"/>
    <property type="evidence" value="ECO:0007669"/>
    <property type="project" value="InterPro"/>
</dbReference>
<dbReference type="SMART" id="SM00018">
    <property type="entry name" value="PD"/>
    <property type="match status" value="1"/>
</dbReference>
<keyword evidence="5" id="KW-0862">Zinc</keyword>
<feature type="disulfide bond" evidence="8">
    <location>
        <begin position="587"/>
        <end position="604"/>
    </location>
</feature>
<dbReference type="PROSITE" id="PS51864">
    <property type="entry name" value="ASTACIN"/>
    <property type="match status" value="1"/>
</dbReference>
<dbReference type="SUPFAM" id="SSF55486">
    <property type="entry name" value="Metalloproteases ('zincins'), catalytic domain"/>
    <property type="match status" value="1"/>
</dbReference>
<dbReference type="InterPro" id="IPR035914">
    <property type="entry name" value="Sperma_CUB_dom_sf"/>
</dbReference>
<comment type="caution">
    <text evidence="8">Lacks conserved residue(s) required for the propagation of feature annotation.</text>
</comment>
<keyword evidence="10" id="KW-1185">Reference proteome</keyword>
<evidence type="ECO:0000256" key="1">
    <source>
        <dbReference type="ARBA" id="ARBA00022669"/>
    </source>
</evidence>
<dbReference type="GO" id="GO:0006508">
    <property type="term" value="P:proteolysis"/>
    <property type="evidence" value="ECO:0007669"/>
    <property type="project" value="UniProtKB-KW"/>
</dbReference>
<feature type="non-terminal residue" evidence="9">
    <location>
        <position position="1"/>
    </location>
</feature>
<dbReference type="InterPro" id="IPR024079">
    <property type="entry name" value="MetalloPept_cat_dom_sf"/>
</dbReference>
<dbReference type="InterPro" id="IPR001506">
    <property type="entry name" value="Peptidase_M12A"/>
</dbReference>
<dbReference type="PROSITE" id="PS01180">
    <property type="entry name" value="CUB"/>
    <property type="match status" value="1"/>
</dbReference>
<dbReference type="Gene3D" id="4.10.110.10">
    <property type="entry name" value="Spasmolytic Protein, domain 1"/>
    <property type="match status" value="1"/>
</dbReference>
<dbReference type="EMBL" id="CAIIXF020000007">
    <property type="protein sequence ID" value="CAH1788020.1"/>
    <property type="molecule type" value="Genomic_DNA"/>
</dbReference>
<dbReference type="InterPro" id="IPR044913">
    <property type="entry name" value="P_trefoil_dom_sf"/>
</dbReference>
<evidence type="ECO:0000256" key="5">
    <source>
        <dbReference type="ARBA" id="ARBA00022833"/>
    </source>
</evidence>
<protein>
    <submittedName>
        <fullName evidence="9">Uncharacterized protein</fullName>
    </submittedName>
</protein>
<keyword evidence="2" id="KW-0645">Protease</keyword>
<evidence type="ECO:0000313" key="9">
    <source>
        <dbReference type="EMBL" id="CAH1788020.1"/>
    </source>
</evidence>
<sequence>MLNRSTYRHIGTFVFYILYLQALVNGVPQRNKRAEALDDPSEATWPAVVKYDLQTDTSFSAAEITTIEGVLSQLEADTCLDFEPAVVEETVSMPDPRIKFHLDHYREICEATLGNKGGVMVNHIYLNHACLNKRGITYTVLKSIGIIPEHERFDRSSYIDVNTNGLVNSQKDDLETMVPLERMGMTSKSQYDYSSYLHFPPSKYAVNSSNPTLESTLDGMYTAIGQSVSLNFWDIKAINQYICPEKCEDAETKHSSCLHGGYLDPENSCSTCKCPFPWGGPICNEASGATAVNLTSDAFLISFGQATPGDRIAYYLQAPAGMWIGLEFIGSGLGLPCDPEGYDACPYGWVELRTNGIDSLGQRFCCEELPSEYFKSMGNNILVLFETSAENNVELSPRFEIRAWTIKHEQDPTKVTSDGRCGHYFQNMECTIHGESPCCNTIGYCGNTEQHCSDRDYRKEYLNQSVNACWTYEINVDVSQLEHLVGRYERLGYSYKGMPVWRHQYLTLYMFQEDQHLYISKEIGSLESPEAWTDDLESWFTTSAEMKEPSMSSKCVESGTKELSCVVDPQKREGCPGSFSGITDIQCEALNCCFDNTVKDVYFCFKDPYLVDYCDNIWLSTGMQGGTLTLKETPVFEKISVTNRYPVYSRNGTQENIYVDEESGSWKISLDGENVNFTATLDNAITPYDNRAKWLDMNNQSVPYLDISCFYGKEVPCLEVILNCGKTEFSGMMGIYALAPDLKHGRPQYTFTEGDASLKYIIDSDGSEYWIATADNFGTFSEGNVRIESPSFTLNNVQGIWQEYMNIDGTFSFSDDTDINVKCVTEEEKNGCNKVFIGGDNYFGNMAKRQSFGIYKKQNQIYNKRFTYQHESSLKYLYFYNNQWIVGNNVGDSAHDFRLLDAALKPDDICHPLDIYRTSIEEYVQIEGFDFKCYKRPVFEEDLCETLILSGIHASSNDENDLETARELNGVYSLESKRLNNRPVYSHPSPNNASFFYLMHYSPEATNTWLLSPELTDLWGYLRNRNFLVKVYDALTPWEVNSGFQYEADAEIKLECLVTTSTTTTVP</sequence>
<evidence type="ECO:0000313" key="10">
    <source>
        <dbReference type="Proteomes" id="UP000749559"/>
    </source>
</evidence>
<reference evidence="9" key="1">
    <citation type="submission" date="2022-03" db="EMBL/GenBank/DDBJ databases">
        <authorList>
            <person name="Martin C."/>
        </authorList>
    </citation>
    <scope>NUCLEOTIDE SEQUENCE</scope>
</reference>
<dbReference type="Pfam" id="PF01400">
    <property type="entry name" value="Astacin"/>
    <property type="match status" value="1"/>
</dbReference>
<dbReference type="PROSITE" id="PS51448">
    <property type="entry name" value="P_TREFOIL_2"/>
    <property type="match status" value="1"/>
</dbReference>
<dbReference type="SUPFAM" id="SSF49854">
    <property type="entry name" value="Spermadhesin, CUB domain"/>
    <property type="match status" value="1"/>
</dbReference>
<dbReference type="InterPro" id="IPR000859">
    <property type="entry name" value="CUB_dom"/>
</dbReference>
<keyword evidence="1" id="KW-0147">Chitin-binding</keyword>
<dbReference type="SUPFAM" id="SSF57016">
    <property type="entry name" value="Plant lectins/antimicrobial peptides"/>
    <property type="match status" value="1"/>
</dbReference>
<gene>
    <name evidence="9" type="ORF">OFUS_LOCUS13627</name>
</gene>
<dbReference type="InterPro" id="IPR000519">
    <property type="entry name" value="P_trefoil_dom"/>
</dbReference>
<keyword evidence="6" id="KW-0482">Metalloprotease</keyword>
<dbReference type="AlphaFoldDB" id="A0A8J1UIL8"/>
<dbReference type="InterPro" id="IPR036861">
    <property type="entry name" value="Endochitinase-like_sf"/>
</dbReference>
<dbReference type="SUPFAM" id="SSF57492">
    <property type="entry name" value="Trefoil"/>
    <property type="match status" value="1"/>
</dbReference>
<dbReference type="CDD" id="cd00111">
    <property type="entry name" value="Trefoil"/>
    <property type="match status" value="1"/>
</dbReference>
<dbReference type="GO" id="GO:0008061">
    <property type="term" value="F:chitin binding"/>
    <property type="evidence" value="ECO:0007669"/>
    <property type="project" value="UniProtKB-KW"/>
</dbReference>